<gene>
    <name evidence="3" type="ORF">AYI68_g7225</name>
</gene>
<keyword evidence="4" id="KW-1185">Reference proteome</keyword>
<name>A0A1R0GPB8_9FUNG</name>
<dbReference type="InterPro" id="IPR027267">
    <property type="entry name" value="AH/BAR_dom_sf"/>
</dbReference>
<dbReference type="STRING" id="133383.A0A1R0GPB8"/>
<evidence type="ECO:0000313" key="4">
    <source>
        <dbReference type="Proteomes" id="UP000187455"/>
    </source>
</evidence>
<dbReference type="Proteomes" id="UP000187455">
    <property type="component" value="Unassembled WGS sequence"/>
</dbReference>
<dbReference type="EMBL" id="LSSL01005647">
    <property type="protein sequence ID" value="OLY78720.1"/>
    <property type="molecule type" value="Genomic_DNA"/>
</dbReference>
<dbReference type="OrthoDB" id="271164at2759"/>
<evidence type="ECO:0000256" key="1">
    <source>
        <dbReference type="SAM" id="MobiDB-lite"/>
    </source>
</evidence>
<feature type="region of interest" description="Disordered" evidence="1">
    <location>
        <begin position="29"/>
        <end position="60"/>
    </location>
</feature>
<dbReference type="Pfam" id="PF09325">
    <property type="entry name" value="Vps5"/>
    <property type="match status" value="1"/>
</dbReference>
<reference evidence="3 4" key="1">
    <citation type="journal article" date="2016" name="Mol. Biol. Evol.">
        <title>Genome-Wide Survey of Gut Fungi (Harpellales) Reveals the First Horizontally Transferred Ubiquitin Gene from a Mosquito Host.</title>
        <authorList>
            <person name="Wang Y."/>
            <person name="White M.M."/>
            <person name="Kvist S."/>
            <person name="Moncalvo J.M."/>
        </authorList>
    </citation>
    <scope>NUCLEOTIDE SEQUENCE [LARGE SCALE GENOMIC DNA]</scope>
    <source>
        <strain evidence="3 4">ALG-7-W6</strain>
    </source>
</reference>
<organism evidence="3 4">
    <name type="scientific">Smittium mucronatum</name>
    <dbReference type="NCBI Taxonomy" id="133383"/>
    <lineage>
        <taxon>Eukaryota</taxon>
        <taxon>Fungi</taxon>
        <taxon>Fungi incertae sedis</taxon>
        <taxon>Zoopagomycota</taxon>
        <taxon>Kickxellomycotina</taxon>
        <taxon>Harpellomycetes</taxon>
        <taxon>Harpellales</taxon>
        <taxon>Legeriomycetaceae</taxon>
        <taxon>Smittium</taxon>
    </lineage>
</organism>
<feature type="compositionally biased region" description="Polar residues" evidence="1">
    <location>
        <begin position="42"/>
        <end position="60"/>
    </location>
</feature>
<accession>A0A1R0GPB8</accession>
<evidence type="ECO:0000313" key="3">
    <source>
        <dbReference type="EMBL" id="OLY78720.1"/>
    </source>
</evidence>
<dbReference type="AlphaFoldDB" id="A0A1R0GPB8"/>
<feature type="domain" description="Sorting nexin/Vps5-like C-terminal" evidence="2">
    <location>
        <begin position="58"/>
        <end position="130"/>
    </location>
</feature>
<protein>
    <recommendedName>
        <fullName evidence="2">Sorting nexin/Vps5-like C-terminal domain-containing protein</fullName>
    </recommendedName>
</protein>
<dbReference type="InterPro" id="IPR015404">
    <property type="entry name" value="Vps5_C"/>
</dbReference>
<sequence>MARVKIHDKWQSSYGELARKKKLFVQSLGKSGKRSFLGISSDAGNGATSNPNDPQNPANERNLQLQREINRFELQVTEMGKSFELVNQTLSEELDRFDEMRISAFQEAIEQHLVGMIEIQDEIVGLWDKFGNSSLLKD</sequence>
<comment type="caution">
    <text evidence="3">The sequence shown here is derived from an EMBL/GenBank/DDBJ whole genome shotgun (WGS) entry which is preliminary data.</text>
</comment>
<proteinExistence type="predicted"/>
<evidence type="ECO:0000259" key="2">
    <source>
        <dbReference type="Pfam" id="PF09325"/>
    </source>
</evidence>
<dbReference type="Gene3D" id="1.20.1270.60">
    <property type="entry name" value="Arfaptin homology (AH) domain/BAR domain"/>
    <property type="match status" value="1"/>
</dbReference>